<name>A0A6J7BL32_9ZZZZ</name>
<dbReference type="InterPro" id="IPR000387">
    <property type="entry name" value="Tyr_Pase_dom"/>
</dbReference>
<evidence type="ECO:0000259" key="1">
    <source>
        <dbReference type="PROSITE" id="PS50056"/>
    </source>
</evidence>
<feature type="domain" description="Tyrosine specific protein phosphatases" evidence="1">
    <location>
        <begin position="145"/>
        <end position="181"/>
    </location>
</feature>
<dbReference type="InterPro" id="IPR016130">
    <property type="entry name" value="Tyr_Pase_AS"/>
</dbReference>
<dbReference type="Pfam" id="PF13350">
    <property type="entry name" value="Y_phosphatase3"/>
    <property type="match status" value="1"/>
</dbReference>
<dbReference type="EMBL" id="CAFBIZ010000012">
    <property type="protein sequence ID" value="CAB4846416.1"/>
    <property type="molecule type" value="Genomic_DNA"/>
</dbReference>
<dbReference type="SUPFAM" id="SSF52799">
    <property type="entry name" value="(Phosphotyrosine protein) phosphatases II"/>
    <property type="match status" value="1"/>
</dbReference>
<gene>
    <name evidence="2" type="ORF">UFOPK3268_00184</name>
</gene>
<dbReference type="Gene3D" id="3.90.190.10">
    <property type="entry name" value="Protein tyrosine phosphatase superfamily"/>
    <property type="match status" value="1"/>
</dbReference>
<proteinExistence type="predicted"/>
<accession>A0A6J7BL32</accession>
<dbReference type="InterPro" id="IPR029021">
    <property type="entry name" value="Prot-tyrosine_phosphatase-like"/>
</dbReference>
<evidence type="ECO:0000313" key="2">
    <source>
        <dbReference type="EMBL" id="CAB4846416.1"/>
    </source>
</evidence>
<reference evidence="2" key="1">
    <citation type="submission" date="2020-05" db="EMBL/GenBank/DDBJ databases">
        <authorList>
            <person name="Chiriac C."/>
            <person name="Salcher M."/>
            <person name="Ghai R."/>
            <person name="Kavagutti S V."/>
        </authorList>
    </citation>
    <scope>NUCLEOTIDE SEQUENCE</scope>
</reference>
<dbReference type="AlphaFoldDB" id="A0A6J7BL32"/>
<organism evidence="2">
    <name type="scientific">freshwater metagenome</name>
    <dbReference type="NCBI Taxonomy" id="449393"/>
    <lineage>
        <taxon>unclassified sequences</taxon>
        <taxon>metagenomes</taxon>
        <taxon>ecological metagenomes</taxon>
    </lineage>
</organism>
<protein>
    <submittedName>
        <fullName evidence="2">Unannotated protein</fullName>
    </submittedName>
</protein>
<sequence length="276" mass="29629">MTNAPADDLARTTIAIPGTTNLRDLGGLPGPAGMRIAPGRLFRSELLVDAEESGPFATWRPEHSSAFDVLGLHTVIDLRSAFELARHTTHWDHATGARVVSVAIEEGGPGTVSNVMQNLIDEGRTTFDADDLADFYIGILDRRAVEFARAVRELAQPGSLPGLIHCAIGKDRTGILVAIILDAIGVPRPLVIADYQISEVLVPAQVELHSPMLVEAGLDPTRVLGMFQAPARTMELTLGHLDERYGGGSRYLVEAGDLAVEDMNRLADALLIADEN</sequence>
<dbReference type="PROSITE" id="PS50056">
    <property type="entry name" value="TYR_PHOSPHATASE_2"/>
    <property type="match status" value="1"/>
</dbReference>
<dbReference type="PROSITE" id="PS00383">
    <property type="entry name" value="TYR_PHOSPHATASE_1"/>
    <property type="match status" value="1"/>
</dbReference>
<dbReference type="InterPro" id="IPR026893">
    <property type="entry name" value="Tyr/Ser_Pase_IphP-type"/>
</dbReference>
<dbReference type="GO" id="GO:0004721">
    <property type="term" value="F:phosphoprotein phosphatase activity"/>
    <property type="evidence" value="ECO:0007669"/>
    <property type="project" value="InterPro"/>
</dbReference>